<dbReference type="Proteomes" id="UP001589532">
    <property type="component" value="Unassembled WGS sequence"/>
</dbReference>
<dbReference type="EMBL" id="JBHMBW010000023">
    <property type="protein sequence ID" value="MFB9626513.1"/>
    <property type="molecule type" value="Genomic_DNA"/>
</dbReference>
<organism evidence="2 3">
    <name type="scientific">Nonomuraea helvata</name>
    <dbReference type="NCBI Taxonomy" id="37484"/>
    <lineage>
        <taxon>Bacteria</taxon>
        <taxon>Bacillati</taxon>
        <taxon>Actinomycetota</taxon>
        <taxon>Actinomycetes</taxon>
        <taxon>Streptosporangiales</taxon>
        <taxon>Streptosporangiaceae</taxon>
        <taxon>Nonomuraea</taxon>
    </lineage>
</organism>
<dbReference type="PANTHER" id="PTHR43364">
    <property type="entry name" value="NADH-SPECIFIC METHYLGLYOXAL REDUCTASE-RELATED"/>
    <property type="match status" value="1"/>
</dbReference>
<protein>
    <submittedName>
        <fullName evidence="2">Aldo/keto reductase</fullName>
    </submittedName>
</protein>
<comment type="caution">
    <text evidence="2">The sequence shown here is derived from an EMBL/GenBank/DDBJ whole genome shotgun (WGS) entry which is preliminary data.</text>
</comment>
<dbReference type="InterPro" id="IPR036812">
    <property type="entry name" value="NAD(P)_OxRdtase_dom_sf"/>
</dbReference>
<proteinExistence type="predicted"/>
<evidence type="ECO:0000313" key="3">
    <source>
        <dbReference type="Proteomes" id="UP001589532"/>
    </source>
</evidence>
<feature type="domain" description="NADP-dependent oxidoreductase" evidence="1">
    <location>
        <begin position="16"/>
        <end position="333"/>
    </location>
</feature>
<dbReference type="RefSeq" id="WP_345001064.1">
    <property type="nucleotide sequence ID" value="NZ_BAAAXV010000009.1"/>
</dbReference>
<dbReference type="Gene3D" id="3.20.20.100">
    <property type="entry name" value="NADP-dependent oxidoreductase domain"/>
    <property type="match status" value="1"/>
</dbReference>
<sequence>MRTVQLGRTGEQVSQLALGCMIMGTVTPEDEAVTILDRYHEAGGNFLDTADCYCWWESRGSHGGESEELLGRWLARNGRRDEVFLATKGSAVVRDLDAVWSDGRPDWDAAYRTFVGAGAKTLREAIDGSLRRLGTDHVDLYYVHVDDRATPLEETLEALAGIVQAGKARYIGWSNVRTWRLERIRQLCAQHGWPAPVALQQQHSYLRRRAGLRHASIVDDEQLDYLQAHDDLTLVAYSPILKGIYDDPAKRAGHGAMDPYQGPDAEARLAVAAEVAAETGVTPNALVLAWLLHQTSPAIVPLIGPRTLQQYEAALPALDVTLTGEQLARLDAAGA</sequence>
<dbReference type="Pfam" id="PF00248">
    <property type="entry name" value="Aldo_ket_red"/>
    <property type="match status" value="1"/>
</dbReference>
<dbReference type="SUPFAM" id="SSF51430">
    <property type="entry name" value="NAD(P)-linked oxidoreductase"/>
    <property type="match status" value="1"/>
</dbReference>
<evidence type="ECO:0000259" key="1">
    <source>
        <dbReference type="Pfam" id="PF00248"/>
    </source>
</evidence>
<gene>
    <name evidence="2" type="ORF">ACFFSA_25795</name>
</gene>
<evidence type="ECO:0000313" key="2">
    <source>
        <dbReference type="EMBL" id="MFB9626513.1"/>
    </source>
</evidence>
<keyword evidence="3" id="KW-1185">Reference proteome</keyword>
<accession>A0ABV5S625</accession>
<dbReference type="InterPro" id="IPR050523">
    <property type="entry name" value="AKR_Detox_Biosynth"/>
</dbReference>
<reference evidence="2 3" key="1">
    <citation type="submission" date="2024-09" db="EMBL/GenBank/DDBJ databases">
        <authorList>
            <person name="Sun Q."/>
            <person name="Mori K."/>
        </authorList>
    </citation>
    <scope>NUCLEOTIDE SEQUENCE [LARGE SCALE GENOMIC DNA]</scope>
    <source>
        <strain evidence="2 3">JCM 3143</strain>
    </source>
</reference>
<name>A0ABV5S625_9ACTN</name>
<dbReference type="PANTHER" id="PTHR43364:SF6">
    <property type="entry name" value="OXIDOREDUCTASE-RELATED"/>
    <property type="match status" value="1"/>
</dbReference>
<dbReference type="InterPro" id="IPR023210">
    <property type="entry name" value="NADP_OxRdtase_dom"/>
</dbReference>